<name>A0A3M7REM5_BRAPC</name>
<gene>
    <name evidence="1" type="ORF">BpHYR1_020910</name>
</gene>
<sequence>MKNVQSFYIAHYDLKIWTMFKQSSLLKLYLYQWKSFDLKKGYLKAFKLKFNFLVLKTVKQHYLSIKTIKIEFCVISDQFHSRKKHNFKLKFKLSIFLLKNKKKFTFTANGKYLN</sequence>
<comment type="caution">
    <text evidence="1">The sequence shown here is derived from an EMBL/GenBank/DDBJ whole genome shotgun (WGS) entry which is preliminary data.</text>
</comment>
<evidence type="ECO:0000313" key="1">
    <source>
        <dbReference type="EMBL" id="RNA21899.1"/>
    </source>
</evidence>
<reference evidence="1 2" key="1">
    <citation type="journal article" date="2018" name="Sci. Rep.">
        <title>Genomic signatures of local adaptation to the degree of environmental predictability in rotifers.</title>
        <authorList>
            <person name="Franch-Gras L."/>
            <person name="Hahn C."/>
            <person name="Garcia-Roger E.M."/>
            <person name="Carmona M.J."/>
            <person name="Serra M."/>
            <person name="Gomez A."/>
        </authorList>
    </citation>
    <scope>NUCLEOTIDE SEQUENCE [LARGE SCALE GENOMIC DNA]</scope>
    <source>
        <strain evidence="1">HYR1</strain>
    </source>
</reference>
<proteinExistence type="predicted"/>
<protein>
    <submittedName>
        <fullName evidence="1">Uncharacterized protein</fullName>
    </submittedName>
</protein>
<accession>A0A3M7REM5</accession>
<dbReference type="AlphaFoldDB" id="A0A3M7REM5"/>
<organism evidence="1 2">
    <name type="scientific">Brachionus plicatilis</name>
    <name type="common">Marine rotifer</name>
    <name type="synonym">Brachionus muelleri</name>
    <dbReference type="NCBI Taxonomy" id="10195"/>
    <lineage>
        <taxon>Eukaryota</taxon>
        <taxon>Metazoa</taxon>
        <taxon>Spiralia</taxon>
        <taxon>Gnathifera</taxon>
        <taxon>Rotifera</taxon>
        <taxon>Eurotatoria</taxon>
        <taxon>Monogononta</taxon>
        <taxon>Pseudotrocha</taxon>
        <taxon>Ploima</taxon>
        <taxon>Brachionidae</taxon>
        <taxon>Brachionus</taxon>
    </lineage>
</organism>
<evidence type="ECO:0000313" key="2">
    <source>
        <dbReference type="Proteomes" id="UP000276133"/>
    </source>
</evidence>
<dbReference type="Proteomes" id="UP000276133">
    <property type="component" value="Unassembled WGS sequence"/>
</dbReference>
<keyword evidence="2" id="KW-1185">Reference proteome</keyword>
<dbReference type="EMBL" id="REGN01003565">
    <property type="protein sequence ID" value="RNA21899.1"/>
    <property type="molecule type" value="Genomic_DNA"/>
</dbReference>